<evidence type="ECO:0000313" key="3">
    <source>
        <dbReference type="EMBL" id="SOE03418.1"/>
    </source>
</evidence>
<feature type="compositionally biased region" description="Basic and acidic residues" evidence="1">
    <location>
        <begin position="95"/>
        <end position="104"/>
    </location>
</feature>
<sequence>MSEHDEPEGYEGDVTLTVEGEPPRTAAAALAARFDPLAGHVVWSGRVRTALPARAVVELTTPHGSAPAEATERDAWGNTRISGRGRPPFPVELLDGDREGVPRS</sequence>
<evidence type="ECO:0000313" key="4">
    <source>
        <dbReference type="Proteomes" id="UP000219482"/>
    </source>
</evidence>
<feature type="domain" description="DUF4873" evidence="2">
    <location>
        <begin position="8"/>
        <end position="91"/>
    </location>
</feature>
<protein>
    <recommendedName>
        <fullName evidence="2">DUF4873 domain-containing protein</fullName>
    </recommendedName>
</protein>
<reference evidence="4" key="1">
    <citation type="submission" date="2017-09" db="EMBL/GenBank/DDBJ databases">
        <authorList>
            <person name="Varghese N."/>
            <person name="Submissions S."/>
        </authorList>
    </citation>
    <scope>NUCLEOTIDE SEQUENCE [LARGE SCALE GENOMIC DNA]</scope>
    <source>
        <strain evidence="4">DSM 44270</strain>
    </source>
</reference>
<name>A0A286H6M3_9ACTN</name>
<proteinExistence type="predicted"/>
<dbReference type="Proteomes" id="UP000219482">
    <property type="component" value="Unassembled WGS sequence"/>
</dbReference>
<dbReference type="OrthoDB" id="3683556at2"/>
<evidence type="ECO:0000256" key="1">
    <source>
        <dbReference type="SAM" id="MobiDB-lite"/>
    </source>
</evidence>
<dbReference type="Pfam" id="PF16170">
    <property type="entry name" value="DUF4873"/>
    <property type="match status" value="1"/>
</dbReference>
<evidence type="ECO:0000259" key="2">
    <source>
        <dbReference type="Pfam" id="PF16170"/>
    </source>
</evidence>
<dbReference type="AlphaFoldDB" id="A0A286H6M3"/>
<organism evidence="3 4">
    <name type="scientific">Blastococcus haudaquaticus</name>
    <dbReference type="NCBI Taxonomy" id="1938745"/>
    <lineage>
        <taxon>Bacteria</taxon>
        <taxon>Bacillati</taxon>
        <taxon>Actinomycetota</taxon>
        <taxon>Actinomycetes</taxon>
        <taxon>Geodermatophilales</taxon>
        <taxon>Geodermatophilaceae</taxon>
        <taxon>Blastococcus</taxon>
    </lineage>
</organism>
<dbReference type="EMBL" id="OCNK01000006">
    <property type="protein sequence ID" value="SOE03418.1"/>
    <property type="molecule type" value="Genomic_DNA"/>
</dbReference>
<gene>
    <name evidence="3" type="ORF">SAMN06272739_4160</name>
</gene>
<feature type="region of interest" description="Disordered" evidence="1">
    <location>
        <begin position="78"/>
        <end position="104"/>
    </location>
</feature>
<dbReference type="InterPro" id="IPR032371">
    <property type="entry name" value="DUF4873"/>
</dbReference>
<accession>A0A286H6M3</accession>
<keyword evidence="4" id="KW-1185">Reference proteome</keyword>
<dbReference type="RefSeq" id="WP_097185840.1">
    <property type="nucleotide sequence ID" value="NZ_OCNK01000006.1"/>
</dbReference>